<dbReference type="GO" id="GO:0003677">
    <property type="term" value="F:DNA binding"/>
    <property type="evidence" value="ECO:0007669"/>
    <property type="project" value="UniProtKB-KW"/>
</dbReference>
<keyword evidence="2" id="KW-0238">DNA-binding</keyword>
<dbReference type="Proteomes" id="UP000639606">
    <property type="component" value="Unassembled WGS sequence"/>
</dbReference>
<evidence type="ECO:0000256" key="2">
    <source>
        <dbReference type="ARBA" id="ARBA00023125"/>
    </source>
</evidence>
<dbReference type="Pfam" id="PF01614">
    <property type="entry name" value="IclR_C"/>
    <property type="match status" value="1"/>
</dbReference>
<dbReference type="InterPro" id="IPR050707">
    <property type="entry name" value="HTH_MetabolicPath_Reg"/>
</dbReference>
<dbReference type="PANTHER" id="PTHR30136:SF24">
    <property type="entry name" value="HTH-TYPE TRANSCRIPTIONAL REPRESSOR ALLR"/>
    <property type="match status" value="1"/>
</dbReference>
<evidence type="ECO:0000313" key="7">
    <source>
        <dbReference type="Proteomes" id="UP000639606"/>
    </source>
</evidence>
<evidence type="ECO:0000256" key="1">
    <source>
        <dbReference type="ARBA" id="ARBA00023015"/>
    </source>
</evidence>
<dbReference type="InterPro" id="IPR036390">
    <property type="entry name" value="WH_DNA-bd_sf"/>
</dbReference>
<proteinExistence type="predicted"/>
<accession>A0A918EEK9</accession>
<feature type="domain" description="IclR-ED" evidence="5">
    <location>
        <begin position="69"/>
        <end position="240"/>
    </location>
</feature>
<dbReference type="PROSITE" id="PS51077">
    <property type="entry name" value="HTH_ICLR"/>
    <property type="match status" value="1"/>
</dbReference>
<evidence type="ECO:0000259" key="5">
    <source>
        <dbReference type="PROSITE" id="PS51078"/>
    </source>
</evidence>
<dbReference type="InterPro" id="IPR014757">
    <property type="entry name" value="Tscrpt_reg_IclR_C"/>
</dbReference>
<dbReference type="GO" id="GO:0003700">
    <property type="term" value="F:DNA-binding transcription factor activity"/>
    <property type="evidence" value="ECO:0007669"/>
    <property type="project" value="TreeGrafter"/>
</dbReference>
<dbReference type="InterPro" id="IPR036388">
    <property type="entry name" value="WH-like_DNA-bd_sf"/>
</dbReference>
<comment type="caution">
    <text evidence="6">The sequence shown here is derived from an EMBL/GenBank/DDBJ whole genome shotgun (WGS) entry which is preliminary data.</text>
</comment>
<feature type="domain" description="HTH iclR-type" evidence="4">
    <location>
        <begin position="8"/>
        <end position="68"/>
    </location>
</feature>
<evidence type="ECO:0000256" key="3">
    <source>
        <dbReference type="ARBA" id="ARBA00023163"/>
    </source>
</evidence>
<name>A0A918EEK9_9PSEU</name>
<dbReference type="PANTHER" id="PTHR30136">
    <property type="entry name" value="HELIX-TURN-HELIX TRANSCRIPTIONAL REGULATOR, ICLR FAMILY"/>
    <property type="match status" value="1"/>
</dbReference>
<dbReference type="EMBL" id="BMRG01000004">
    <property type="protein sequence ID" value="GGP53518.1"/>
    <property type="molecule type" value="Genomic_DNA"/>
</dbReference>
<evidence type="ECO:0000313" key="6">
    <source>
        <dbReference type="EMBL" id="GGP53518.1"/>
    </source>
</evidence>
<dbReference type="GO" id="GO:0045892">
    <property type="term" value="P:negative regulation of DNA-templated transcription"/>
    <property type="evidence" value="ECO:0007669"/>
    <property type="project" value="TreeGrafter"/>
</dbReference>
<sequence length="243" mass="25048">MSGPPSGRGVLDGAFTVLGALETSGTPMRCAEITRATGIPKQTVSRLLTQLEDHGAVTRVGERFTLGSGLFRLGSRWSGARLAAVGQPVLAELHRRTAATVHLAVLVDDAVCYVAKLVGRDGDVAPSEVGLLQPPAGSAVGKVLLAGLPQERRKRALEAVTDRGIAKRTRAALDGFTRSGVAFDHEEVSDGLCCAAAPVLARHGAITGALSVSVPASRPLPPLTDQVRAAAKALSRLSGTVSP</sequence>
<dbReference type="Gene3D" id="3.30.450.40">
    <property type="match status" value="1"/>
</dbReference>
<keyword evidence="7" id="KW-1185">Reference proteome</keyword>
<reference evidence="6" key="1">
    <citation type="journal article" date="2014" name="Int. J. Syst. Evol. Microbiol.">
        <title>Complete genome sequence of Corynebacterium casei LMG S-19264T (=DSM 44701T), isolated from a smear-ripened cheese.</title>
        <authorList>
            <consortium name="US DOE Joint Genome Institute (JGI-PGF)"/>
            <person name="Walter F."/>
            <person name="Albersmeier A."/>
            <person name="Kalinowski J."/>
            <person name="Ruckert C."/>
        </authorList>
    </citation>
    <scope>NUCLEOTIDE SEQUENCE</scope>
    <source>
        <strain evidence="6">JCM 3313</strain>
    </source>
</reference>
<dbReference type="Pfam" id="PF09339">
    <property type="entry name" value="HTH_IclR"/>
    <property type="match status" value="1"/>
</dbReference>
<keyword evidence="3" id="KW-0804">Transcription</keyword>
<dbReference type="RefSeq" id="WP_189223572.1">
    <property type="nucleotide sequence ID" value="NZ_BMRG01000004.1"/>
</dbReference>
<dbReference type="PROSITE" id="PS51078">
    <property type="entry name" value="ICLR_ED"/>
    <property type="match status" value="1"/>
</dbReference>
<protein>
    <submittedName>
        <fullName evidence="6">IclR family transcriptional regulator</fullName>
    </submittedName>
</protein>
<evidence type="ECO:0000259" key="4">
    <source>
        <dbReference type="PROSITE" id="PS51077"/>
    </source>
</evidence>
<reference evidence="6" key="2">
    <citation type="submission" date="2020-09" db="EMBL/GenBank/DDBJ databases">
        <authorList>
            <person name="Sun Q."/>
            <person name="Ohkuma M."/>
        </authorList>
    </citation>
    <scope>NUCLEOTIDE SEQUENCE</scope>
    <source>
        <strain evidence="6">JCM 3313</strain>
    </source>
</reference>
<gene>
    <name evidence="6" type="ORF">GCM10010185_27080</name>
</gene>
<dbReference type="SMART" id="SM00346">
    <property type="entry name" value="HTH_ICLR"/>
    <property type="match status" value="1"/>
</dbReference>
<dbReference type="AlphaFoldDB" id="A0A918EEK9"/>
<dbReference type="SUPFAM" id="SSF46785">
    <property type="entry name" value="Winged helix' DNA-binding domain"/>
    <property type="match status" value="1"/>
</dbReference>
<dbReference type="InterPro" id="IPR029016">
    <property type="entry name" value="GAF-like_dom_sf"/>
</dbReference>
<dbReference type="InterPro" id="IPR005471">
    <property type="entry name" value="Tscrpt_reg_IclR_N"/>
</dbReference>
<keyword evidence="1" id="KW-0805">Transcription regulation</keyword>
<organism evidence="6 7">
    <name type="scientific">Saccharothrix coeruleofusca</name>
    <dbReference type="NCBI Taxonomy" id="33919"/>
    <lineage>
        <taxon>Bacteria</taxon>
        <taxon>Bacillati</taxon>
        <taxon>Actinomycetota</taxon>
        <taxon>Actinomycetes</taxon>
        <taxon>Pseudonocardiales</taxon>
        <taxon>Pseudonocardiaceae</taxon>
        <taxon>Saccharothrix</taxon>
    </lineage>
</organism>
<dbReference type="Gene3D" id="1.10.10.10">
    <property type="entry name" value="Winged helix-like DNA-binding domain superfamily/Winged helix DNA-binding domain"/>
    <property type="match status" value="1"/>
</dbReference>
<dbReference type="SUPFAM" id="SSF55781">
    <property type="entry name" value="GAF domain-like"/>
    <property type="match status" value="1"/>
</dbReference>